<dbReference type="Pfam" id="PF02362">
    <property type="entry name" value="B3"/>
    <property type="match status" value="2"/>
</dbReference>
<dbReference type="CDD" id="cd10017">
    <property type="entry name" value="B3_DNA"/>
    <property type="match status" value="2"/>
</dbReference>
<name>A0ABD1I229_SALDI</name>
<evidence type="ECO:0000256" key="3">
    <source>
        <dbReference type="ARBA" id="ARBA00023015"/>
    </source>
</evidence>
<dbReference type="PANTHER" id="PTHR31674:SF62">
    <property type="entry name" value="B3 DOMAIN-CONTAINING PROTEIN REM14-RELATED"/>
    <property type="match status" value="1"/>
</dbReference>
<dbReference type="SMART" id="SM01019">
    <property type="entry name" value="B3"/>
    <property type="match status" value="2"/>
</dbReference>
<dbReference type="InterPro" id="IPR015300">
    <property type="entry name" value="DNA-bd_pseudobarrel_sf"/>
</dbReference>
<keyword evidence="2" id="KW-0677">Repeat</keyword>
<keyword evidence="3" id="KW-0805">Transcription regulation</keyword>
<evidence type="ECO:0000256" key="5">
    <source>
        <dbReference type="ARBA" id="ARBA00023163"/>
    </source>
</evidence>
<dbReference type="PANTHER" id="PTHR31674">
    <property type="entry name" value="B3 DOMAIN-CONTAINING PROTEIN REM-LIKE 3-RELATED"/>
    <property type="match status" value="1"/>
</dbReference>
<dbReference type="AlphaFoldDB" id="A0ABD1I229"/>
<dbReference type="GO" id="GO:0003677">
    <property type="term" value="F:DNA binding"/>
    <property type="evidence" value="ECO:0007669"/>
    <property type="project" value="UniProtKB-KW"/>
</dbReference>
<feature type="compositionally biased region" description="Basic and acidic residues" evidence="7">
    <location>
        <begin position="132"/>
        <end position="151"/>
    </location>
</feature>
<organism evidence="9 10">
    <name type="scientific">Salvia divinorum</name>
    <name type="common">Maria pastora</name>
    <name type="synonym">Diviner's sage</name>
    <dbReference type="NCBI Taxonomy" id="28513"/>
    <lineage>
        <taxon>Eukaryota</taxon>
        <taxon>Viridiplantae</taxon>
        <taxon>Streptophyta</taxon>
        <taxon>Embryophyta</taxon>
        <taxon>Tracheophyta</taxon>
        <taxon>Spermatophyta</taxon>
        <taxon>Magnoliopsida</taxon>
        <taxon>eudicotyledons</taxon>
        <taxon>Gunneridae</taxon>
        <taxon>Pentapetalae</taxon>
        <taxon>asterids</taxon>
        <taxon>lamiids</taxon>
        <taxon>Lamiales</taxon>
        <taxon>Lamiaceae</taxon>
        <taxon>Nepetoideae</taxon>
        <taxon>Mentheae</taxon>
        <taxon>Salviinae</taxon>
        <taxon>Salvia</taxon>
        <taxon>Salvia subgen. Calosphace</taxon>
    </lineage>
</organism>
<accession>A0ABD1I229</accession>
<evidence type="ECO:0000256" key="4">
    <source>
        <dbReference type="ARBA" id="ARBA00023125"/>
    </source>
</evidence>
<dbReference type="Gene3D" id="2.40.330.10">
    <property type="entry name" value="DNA-binding pseudobarrel domain"/>
    <property type="match status" value="2"/>
</dbReference>
<gene>
    <name evidence="9" type="ORF">AAHA92_05320</name>
</gene>
<dbReference type="InterPro" id="IPR039218">
    <property type="entry name" value="REM_fam"/>
</dbReference>
<keyword evidence="4" id="KW-0238">DNA-binding</keyword>
<proteinExistence type="predicted"/>
<evidence type="ECO:0000256" key="2">
    <source>
        <dbReference type="ARBA" id="ARBA00022737"/>
    </source>
</evidence>
<dbReference type="InterPro" id="IPR003340">
    <property type="entry name" value="B3_DNA-bd"/>
</dbReference>
<protein>
    <submittedName>
        <fullName evidence="9">B3 domain-containing protein REM20-like</fullName>
    </submittedName>
</protein>
<evidence type="ECO:0000313" key="9">
    <source>
        <dbReference type="EMBL" id="KAL1562780.1"/>
    </source>
</evidence>
<dbReference type="EMBL" id="JBEAFC010000003">
    <property type="protein sequence ID" value="KAL1562780.1"/>
    <property type="molecule type" value="Genomic_DNA"/>
</dbReference>
<keyword evidence="6" id="KW-0539">Nucleus</keyword>
<sequence length="279" mass="31988">MASRGASQIVQRRSLPNIVPSIFSDLIHGTEPQDMALRNCNNNLWHLKIEKFIDGWYFTDGWVKFVEDNMIQSGDVLFYQSSSKGVLDFKVLSPSSGEDVGIERLDVKITKWPVVKVELKTEDVEDGDDIDEKIPKKRDTEKVVDAGEARTSKRGKRRKKQDFYGEEIFKPGGMRPPLNPYFVVDVREKRVNEMYFPTDVIRTHKIKLPETLLLVDPKGRSFETKRTSWKDGRVNYCGGWKAIYRANMLKIGDKLICEFIGDGRGRGDIHLKVSLFLAT</sequence>
<feature type="region of interest" description="Disordered" evidence="7">
    <location>
        <begin position="129"/>
        <end position="159"/>
    </location>
</feature>
<feature type="domain" description="TF-B3" evidence="8">
    <location>
        <begin position="179"/>
        <end position="279"/>
    </location>
</feature>
<reference evidence="9 10" key="1">
    <citation type="submission" date="2024-06" db="EMBL/GenBank/DDBJ databases">
        <title>A chromosome level genome sequence of Diviner's sage (Salvia divinorum).</title>
        <authorList>
            <person name="Ford S.A."/>
            <person name="Ro D.-K."/>
            <person name="Ness R.W."/>
            <person name="Phillips M.A."/>
        </authorList>
    </citation>
    <scope>NUCLEOTIDE SEQUENCE [LARGE SCALE GENOMIC DNA]</scope>
    <source>
        <strain evidence="9">SAF-2024a</strain>
        <tissue evidence="9">Leaf</tissue>
    </source>
</reference>
<evidence type="ECO:0000256" key="7">
    <source>
        <dbReference type="SAM" id="MobiDB-lite"/>
    </source>
</evidence>
<dbReference type="SUPFAM" id="SSF101936">
    <property type="entry name" value="DNA-binding pseudobarrel domain"/>
    <property type="match status" value="2"/>
</dbReference>
<dbReference type="GO" id="GO:0005634">
    <property type="term" value="C:nucleus"/>
    <property type="evidence" value="ECO:0007669"/>
    <property type="project" value="UniProtKB-SubCell"/>
</dbReference>
<evidence type="ECO:0000259" key="8">
    <source>
        <dbReference type="PROSITE" id="PS50863"/>
    </source>
</evidence>
<evidence type="ECO:0000313" key="10">
    <source>
        <dbReference type="Proteomes" id="UP001567538"/>
    </source>
</evidence>
<comment type="caution">
    <text evidence="9">The sequence shown here is derived from an EMBL/GenBank/DDBJ whole genome shotgun (WGS) entry which is preliminary data.</text>
</comment>
<dbReference type="PROSITE" id="PS50863">
    <property type="entry name" value="B3"/>
    <property type="match status" value="2"/>
</dbReference>
<evidence type="ECO:0000256" key="1">
    <source>
        <dbReference type="ARBA" id="ARBA00004123"/>
    </source>
</evidence>
<comment type="subcellular location">
    <subcellularLocation>
        <location evidence="1">Nucleus</location>
    </subcellularLocation>
</comment>
<keyword evidence="5" id="KW-0804">Transcription</keyword>
<dbReference type="Proteomes" id="UP001567538">
    <property type="component" value="Unassembled WGS sequence"/>
</dbReference>
<feature type="domain" description="TF-B3" evidence="8">
    <location>
        <begin position="18"/>
        <end position="95"/>
    </location>
</feature>
<evidence type="ECO:0000256" key="6">
    <source>
        <dbReference type="ARBA" id="ARBA00023242"/>
    </source>
</evidence>
<keyword evidence="10" id="KW-1185">Reference proteome</keyword>